<dbReference type="GO" id="GO:0008168">
    <property type="term" value="F:methyltransferase activity"/>
    <property type="evidence" value="ECO:0007669"/>
    <property type="project" value="UniProtKB-KW"/>
</dbReference>
<dbReference type="AlphaFoldDB" id="A0A4D9EDZ6"/>
<reference evidence="1 2" key="2">
    <citation type="submission" date="2019-04" db="EMBL/GenBank/DDBJ databases">
        <title>The genome sequence of big-headed turtle.</title>
        <authorList>
            <person name="Gong S."/>
        </authorList>
    </citation>
    <scope>NUCLEOTIDE SEQUENCE [LARGE SCALE GENOMIC DNA]</scope>
    <source>
        <strain evidence="1">DO16091913</strain>
        <tissue evidence="1">Muscle</tissue>
    </source>
</reference>
<comment type="caution">
    <text evidence="1">The sequence shown here is derived from an EMBL/GenBank/DDBJ whole genome shotgun (WGS) entry which is preliminary data.</text>
</comment>
<dbReference type="GO" id="GO:0032259">
    <property type="term" value="P:methylation"/>
    <property type="evidence" value="ECO:0007669"/>
    <property type="project" value="UniProtKB-KW"/>
</dbReference>
<keyword evidence="2" id="KW-1185">Reference proteome</keyword>
<name>A0A4D9EDZ6_9SAUR</name>
<sequence>MLPTFTNTFSPAPCDPGRTVTQMKADRAAQALTKEMLISSPPPLAVQRIVSATCCVGRAAACRSWVRPTLKWPLHMGYANSAGENYPIKISSPQLICFILFCANQGKGFTGAAGSGASIVRGCQPS</sequence>
<keyword evidence="1" id="KW-0489">Methyltransferase</keyword>
<dbReference type="EMBL" id="QXTE01000070">
    <property type="protein sequence ID" value="TFK08286.1"/>
    <property type="molecule type" value="Genomic_DNA"/>
</dbReference>
<evidence type="ECO:0000313" key="2">
    <source>
        <dbReference type="Proteomes" id="UP000297703"/>
    </source>
</evidence>
<reference evidence="1 2" key="1">
    <citation type="submission" date="2019-04" db="EMBL/GenBank/DDBJ databases">
        <title>Draft genome of the big-headed turtle Platysternon megacephalum.</title>
        <authorList>
            <person name="Gong S."/>
        </authorList>
    </citation>
    <scope>NUCLEOTIDE SEQUENCE [LARGE SCALE GENOMIC DNA]</scope>
    <source>
        <strain evidence="1">DO16091913</strain>
        <tissue evidence="1">Muscle</tissue>
    </source>
</reference>
<keyword evidence="1" id="KW-0808">Transferase</keyword>
<proteinExistence type="predicted"/>
<protein>
    <submittedName>
        <fullName evidence="1">tRNA (Cytosine(38)-C(5))-methyltransferase</fullName>
    </submittedName>
</protein>
<evidence type="ECO:0000313" key="1">
    <source>
        <dbReference type="EMBL" id="TFK08286.1"/>
    </source>
</evidence>
<organism evidence="1 2">
    <name type="scientific">Platysternon megacephalum</name>
    <name type="common">big-headed turtle</name>
    <dbReference type="NCBI Taxonomy" id="55544"/>
    <lineage>
        <taxon>Eukaryota</taxon>
        <taxon>Metazoa</taxon>
        <taxon>Chordata</taxon>
        <taxon>Craniata</taxon>
        <taxon>Vertebrata</taxon>
        <taxon>Euteleostomi</taxon>
        <taxon>Archelosauria</taxon>
        <taxon>Testudinata</taxon>
        <taxon>Testudines</taxon>
        <taxon>Cryptodira</taxon>
        <taxon>Durocryptodira</taxon>
        <taxon>Testudinoidea</taxon>
        <taxon>Platysternidae</taxon>
        <taxon>Platysternon</taxon>
    </lineage>
</organism>
<accession>A0A4D9EDZ6</accession>
<dbReference type="Proteomes" id="UP000297703">
    <property type="component" value="Unassembled WGS sequence"/>
</dbReference>
<gene>
    <name evidence="1" type="ORF">DR999_PMT08696</name>
</gene>